<feature type="transmembrane region" description="Helical" evidence="1">
    <location>
        <begin position="135"/>
        <end position="154"/>
    </location>
</feature>
<keyword evidence="1" id="KW-1133">Transmembrane helix</keyword>
<feature type="transmembrane region" description="Helical" evidence="1">
    <location>
        <begin position="12"/>
        <end position="30"/>
    </location>
</feature>
<feature type="transmembrane region" description="Helical" evidence="1">
    <location>
        <begin position="73"/>
        <end position="94"/>
    </location>
</feature>
<evidence type="ECO:0000313" key="3">
    <source>
        <dbReference type="Proteomes" id="UP000000863"/>
    </source>
</evidence>
<gene>
    <name evidence="2" type="ORF">EhV006</name>
</gene>
<keyword evidence="3" id="KW-1185">Reference proteome</keyword>
<dbReference type="Proteomes" id="UP000000863">
    <property type="component" value="Segment"/>
</dbReference>
<dbReference type="KEGG" id="vg:3654658"/>
<dbReference type="EMBL" id="AJ890364">
    <property type="protein sequence ID" value="CAI65429.1"/>
    <property type="molecule type" value="Genomic_DNA"/>
</dbReference>
<organismHost>
    <name type="scientific">Emiliania huxleyi</name>
    <name type="common">Coccolithophore</name>
    <name type="synonym">Pontosphaera huxleyi</name>
    <dbReference type="NCBI Taxonomy" id="2903"/>
</organismHost>
<feature type="transmembrane region" description="Helical" evidence="1">
    <location>
        <begin position="101"/>
        <end position="123"/>
    </location>
</feature>
<reference evidence="2 3" key="1">
    <citation type="journal article" date="2005" name="Science">
        <title>Complete genome sequence and lytic phase transcription profile of a Coccolithovirus.</title>
        <authorList>
            <person name="Wilson W.H."/>
            <person name="Schroeder D.C."/>
            <person name="Allen M.J."/>
            <person name="Holden M.T.G."/>
            <person name="Parkhill J."/>
            <person name="Barrell B.G."/>
            <person name="Churcher C."/>
            <person name="Hamlin N."/>
            <person name="Mungall K."/>
            <person name="Norbertczak H."/>
            <person name="Quail M.A."/>
            <person name="Price C."/>
            <person name="Rabbinowitsch E."/>
            <person name="Walker D."/>
            <person name="Craigon M."/>
            <person name="Roy D."/>
            <person name="Ghazal P."/>
        </authorList>
    </citation>
    <scope>NUCLEOTIDE SEQUENCE [LARGE SCALE GENOMIC DNA]</scope>
    <source>
        <strain evidence="3">Isolate United Kingdom/English Channel/1999</strain>
    </source>
</reference>
<organism evidence="2 3">
    <name type="scientific">Emiliania huxleyi virus 86 (isolate United Kingdom/English Channel/1999)</name>
    <name type="common">EhV-86</name>
    <dbReference type="NCBI Taxonomy" id="654925"/>
    <lineage>
        <taxon>Viruses</taxon>
        <taxon>Varidnaviria</taxon>
        <taxon>Bamfordvirae</taxon>
        <taxon>Nucleocytoviricota</taxon>
        <taxon>Megaviricetes</taxon>
        <taxon>Algavirales</taxon>
        <taxon>Phycodnaviridae</taxon>
        <taxon>Coccolithovirus</taxon>
        <taxon>Coccolithovirus huxleyi</taxon>
        <taxon>Emiliania huxleyi virus 86</taxon>
    </lineage>
</organism>
<name>Q4A3C8_EHV8U</name>
<sequence>MYTTDINGDRFIFAMKLIAMYNTLLLYIVLMSDEMIIKCLSFSYIFQCAFRSIFVSNYVTQTTTTTHWLNAPLLARLLAFVGETCFIIQLALYFNKHYESVFLFSYIIISNLYAQIASTVGTVTKFMGHFITEGFLWLQIFATLVVWSIIIFVSDNGSDTFFVKAAVVCLHLCVYMGLVYIPYILDCANAPPIIVTGTVIEKIKKAFLSKNVSVEWDVWQDEAMWQMPYFIIGPAVSASLCFM</sequence>
<accession>Q4A3C8</accession>
<dbReference type="RefSeq" id="YP_293760.1">
    <property type="nucleotide sequence ID" value="NC_007346.1"/>
</dbReference>
<proteinExistence type="predicted"/>
<keyword evidence="1" id="KW-0812">Transmembrane</keyword>
<feature type="transmembrane region" description="Helical" evidence="1">
    <location>
        <begin position="161"/>
        <end position="185"/>
    </location>
</feature>
<protein>
    <submittedName>
        <fullName evidence="2">Putative membrane protein</fullName>
    </submittedName>
</protein>
<evidence type="ECO:0000313" key="2">
    <source>
        <dbReference type="EMBL" id="CAI65429.1"/>
    </source>
</evidence>
<keyword evidence="1" id="KW-0472">Membrane</keyword>
<dbReference type="GeneID" id="3654658"/>
<evidence type="ECO:0000256" key="1">
    <source>
        <dbReference type="SAM" id="Phobius"/>
    </source>
</evidence>